<dbReference type="RefSeq" id="WP_234993597.1">
    <property type="nucleotide sequence ID" value="NZ_AP024883.1"/>
</dbReference>
<accession>A0ABU4I2C1</accession>
<sequence length="251" mass="28675">MFRCWLMSFSLCIISTVHAEEEPTKQETPSPLQGQVELGYQKHAGNTDTESINVNISAEYTEGRHRTTGKWEFYRLDKYGGEYRRKSTYTLQTDYKISPKGYLYGSFNGIDSRYSAYFKDYTFSAGYGYQLLNTDQITVELEMGPGYRYQEPNLDEIDDDDLIFPETVKEPIARGNARIAWSLTKTVTLESDFTIVSGESNTMTTTNVSLTNDITQNLALKLDYTRSYHSRVPDSLSKTDSATSINVVYHF</sequence>
<proteinExistence type="predicted"/>
<dbReference type="Pfam" id="PF04338">
    <property type="entry name" value="DUF481"/>
    <property type="match status" value="1"/>
</dbReference>
<evidence type="ECO:0000256" key="1">
    <source>
        <dbReference type="SAM" id="SignalP"/>
    </source>
</evidence>
<evidence type="ECO:0000313" key="2">
    <source>
        <dbReference type="EMBL" id="MDW6002064.1"/>
    </source>
</evidence>
<reference evidence="2 3" key="1">
    <citation type="submission" date="2023-11" db="EMBL/GenBank/DDBJ databases">
        <title>Plant-associative lifestyle of Vibrio porteresiae and its evolutionary dynamics.</title>
        <authorList>
            <person name="Rameshkumar N."/>
            <person name="Kirti K."/>
        </authorList>
    </citation>
    <scope>NUCLEOTIDE SEQUENCE [LARGE SCALE GENOMIC DNA]</scope>
    <source>
        <strain evidence="2 3">MSSRF38</strain>
    </source>
</reference>
<keyword evidence="1" id="KW-0732">Signal</keyword>
<comment type="caution">
    <text evidence="2">The sequence shown here is derived from an EMBL/GenBank/DDBJ whole genome shotgun (WGS) entry which is preliminary data.</text>
</comment>
<gene>
    <name evidence="2" type="ORF">SBX37_04120</name>
</gene>
<feature type="chain" id="PRO_5045489889" evidence="1">
    <location>
        <begin position="20"/>
        <end position="251"/>
    </location>
</feature>
<feature type="signal peptide" evidence="1">
    <location>
        <begin position="1"/>
        <end position="19"/>
    </location>
</feature>
<dbReference type="EMBL" id="JAWRCO010000001">
    <property type="protein sequence ID" value="MDW6002064.1"/>
    <property type="molecule type" value="Genomic_DNA"/>
</dbReference>
<keyword evidence="3" id="KW-1185">Reference proteome</keyword>
<name>A0ABU4I2C1_9VIBR</name>
<evidence type="ECO:0000313" key="3">
    <source>
        <dbReference type="Proteomes" id="UP001283366"/>
    </source>
</evidence>
<organism evidence="2 3">
    <name type="scientific">Vibrio mangrovi</name>
    <dbReference type="NCBI Taxonomy" id="474394"/>
    <lineage>
        <taxon>Bacteria</taxon>
        <taxon>Pseudomonadati</taxon>
        <taxon>Pseudomonadota</taxon>
        <taxon>Gammaproteobacteria</taxon>
        <taxon>Vibrionales</taxon>
        <taxon>Vibrionaceae</taxon>
        <taxon>Vibrio</taxon>
    </lineage>
</organism>
<dbReference type="SUPFAM" id="SSF56935">
    <property type="entry name" value="Porins"/>
    <property type="match status" value="1"/>
</dbReference>
<dbReference type="InterPro" id="IPR007433">
    <property type="entry name" value="DUF481"/>
</dbReference>
<protein>
    <submittedName>
        <fullName evidence="2">DUF481 domain-containing protein</fullName>
    </submittedName>
</protein>
<dbReference type="Proteomes" id="UP001283366">
    <property type="component" value="Unassembled WGS sequence"/>
</dbReference>